<organism evidence="1 2">
    <name type="scientific">Bondarzewia mesenterica</name>
    <dbReference type="NCBI Taxonomy" id="1095465"/>
    <lineage>
        <taxon>Eukaryota</taxon>
        <taxon>Fungi</taxon>
        <taxon>Dikarya</taxon>
        <taxon>Basidiomycota</taxon>
        <taxon>Agaricomycotina</taxon>
        <taxon>Agaricomycetes</taxon>
        <taxon>Russulales</taxon>
        <taxon>Bondarzewiaceae</taxon>
        <taxon>Bondarzewia</taxon>
    </lineage>
</organism>
<accession>A0A4S4LXQ1</accession>
<evidence type="ECO:0000313" key="1">
    <source>
        <dbReference type="EMBL" id="THH17416.1"/>
    </source>
</evidence>
<gene>
    <name evidence="1" type="ORF">EW146_g3369</name>
</gene>
<reference evidence="1 2" key="1">
    <citation type="submission" date="2019-02" db="EMBL/GenBank/DDBJ databases">
        <title>Genome sequencing of the rare red list fungi Bondarzewia mesenterica.</title>
        <authorList>
            <person name="Buettner E."/>
            <person name="Kellner H."/>
        </authorList>
    </citation>
    <scope>NUCLEOTIDE SEQUENCE [LARGE SCALE GENOMIC DNA]</scope>
    <source>
        <strain evidence="1 2">DSM 108281</strain>
    </source>
</reference>
<dbReference type="Gene3D" id="3.30.559.10">
    <property type="entry name" value="Chloramphenicol acetyltransferase-like domain"/>
    <property type="match status" value="2"/>
</dbReference>
<proteinExistence type="predicted"/>
<evidence type="ECO:0000313" key="2">
    <source>
        <dbReference type="Proteomes" id="UP000310158"/>
    </source>
</evidence>
<keyword evidence="2" id="KW-1185">Reference proteome</keyword>
<name>A0A4S4LXQ1_9AGAM</name>
<protein>
    <recommendedName>
        <fullName evidence="3">Choline/carnitine acyltransferase domain-containing protein</fullName>
    </recommendedName>
</protein>
<comment type="caution">
    <text evidence="1">The sequence shown here is derived from an EMBL/GenBank/DDBJ whole genome shotgun (WGS) entry which is preliminary data.</text>
</comment>
<sequence length="527" mass="58867">MLPTHIGASNFPGDSNGDLHYDIEVTRIAGFILCYSFASRVIPLLPKDKSRTAVASDGGKVAKTLKRQQFGFEALLCAWSDEEEGLLFYTGSSLVQLSHKVSRKELEQCVQSSWLRLRHLSPSIGLDIVYSSAHRNWLLEYSVPHSRAEMDAWAAKTIIFHDTEMPLLAPHVVIDGRGCLNLFSQLLKFLNEALEDPKAASDISTKLEWGSETDRLYPAGVILTGQFNEAWADSMKEAAASPTPSGTIPFLPPAVENPTATRGVVARVVQLDVQQTNALRKLCKSRGRTITQMIDPILVVADNEAILTTAKAHGEQHFNTVVNAYERATHWILDIAVKDERPNYVEHSRNGVTFAVDICPLMLDMAKIREALGFDRTSVSFRRDADKFWNSVVEDYTRTRGQENFEVDGYIGREVERQESVHSNSGKLLRDRAFLASSIGDFDRLGLLSEFTPTAADSAGKKIKVLDVLNRVRPSRPVMFCAYWTFNGKITFYLHASAKYQTETEMDVMAGAFKKWLDTLMAVTPKL</sequence>
<dbReference type="InterPro" id="IPR023213">
    <property type="entry name" value="CAT-like_dom_sf"/>
</dbReference>
<dbReference type="EMBL" id="SGPL01000112">
    <property type="protein sequence ID" value="THH17416.1"/>
    <property type="molecule type" value="Genomic_DNA"/>
</dbReference>
<dbReference type="PANTHER" id="PTHR42034:SF1">
    <property type="entry name" value="CONDENSATION DOMAIN-CONTAINING PROTEIN"/>
    <property type="match status" value="1"/>
</dbReference>
<dbReference type="PANTHER" id="PTHR42034">
    <property type="entry name" value="CHROMOSOME 7, WHOLE GENOME SHOTGUN SEQUENCE-RELATED"/>
    <property type="match status" value="1"/>
</dbReference>
<evidence type="ECO:0008006" key="3">
    <source>
        <dbReference type="Google" id="ProtNLM"/>
    </source>
</evidence>
<dbReference type="OrthoDB" id="2797727at2759"/>
<dbReference type="AlphaFoldDB" id="A0A4S4LXQ1"/>
<dbReference type="Proteomes" id="UP000310158">
    <property type="component" value="Unassembled WGS sequence"/>
</dbReference>